<evidence type="ECO:0000256" key="1">
    <source>
        <dbReference type="ARBA" id="ARBA00001933"/>
    </source>
</evidence>
<reference evidence="12" key="1">
    <citation type="journal article" date="2019" name="Int. J. Syst. Evol. Microbiol.">
        <title>The Global Catalogue of Microorganisms (GCM) 10K type strain sequencing project: providing services to taxonomists for standard genome sequencing and annotation.</title>
        <authorList>
            <consortium name="The Broad Institute Genomics Platform"/>
            <consortium name="The Broad Institute Genome Sequencing Center for Infectious Disease"/>
            <person name="Wu L."/>
            <person name="Ma J."/>
        </authorList>
    </citation>
    <scope>NUCLEOTIDE SEQUENCE [LARGE SCALE GENOMIC DNA]</scope>
    <source>
        <strain evidence="12">KCTC 52487</strain>
    </source>
</reference>
<organism evidence="11 12">
    <name type="scientific">Hyphobacterium vulgare</name>
    <dbReference type="NCBI Taxonomy" id="1736751"/>
    <lineage>
        <taxon>Bacteria</taxon>
        <taxon>Pseudomonadati</taxon>
        <taxon>Pseudomonadota</taxon>
        <taxon>Alphaproteobacteria</taxon>
        <taxon>Maricaulales</taxon>
        <taxon>Maricaulaceae</taxon>
        <taxon>Hyphobacterium</taxon>
    </lineage>
</organism>
<feature type="domain" description="Radical SAM core" evidence="10">
    <location>
        <begin position="128"/>
        <end position="383"/>
    </location>
</feature>
<dbReference type="RefSeq" id="WP_343165208.1">
    <property type="nucleotide sequence ID" value="NZ_JBHRSV010000026.1"/>
</dbReference>
<comment type="similarity">
    <text evidence="3">Belongs to the radical SAM superfamily. KamA family.</text>
</comment>
<evidence type="ECO:0000256" key="5">
    <source>
        <dbReference type="ARBA" id="ARBA00022691"/>
    </source>
</evidence>
<evidence type="ECO:0000259" key="10">
    <source>
        <dbReference type="PROSITE" id="PS51918"/>
    </source>
</evidence>
<evidence type="ECO:0000256" key="7">
    <source>
        <dbReference type="ARBA" id="ARBA00022898"/>
    </source>
</evidence>
<comment type="cofactor">
    <cofactor evidence="1">
        <name>pyridoxal 5'-phosphate</name>
        <dbReference type="ChEBI" id="CHEBI:597326"/>
    </cofactor>
</comment>
<dbReference type="InterPro" id="IPR007197">
    <property type="entry name" value="rSAM"/>
</dbReference>
<evidence type="ECO:0000256" key="2">
    <source>
        <dbReference type="ARBA" id="ARBA00001966"/>
    </source>
</evidence>
<sequence length="478" mass="53794">MPPATLVNRVAGSRPRKKALSRKNMDNVYARIAETRFRRHVVHDIERYRRYLEAGGAAVYSQAELDALAAAGVSDRLPPRATGYYLELARRSEAVRNLIKARPEETEDLSGEADPSNQLKYSPVPGLLHKYELVLLYVVRACSSWCRYCYRSDFLTGKTEKDTASIHEIADYIRGHNAKAEAGETDKPRVREALLSGGDPMVLSNRNLFDYMNGLAEAGVEVIRIGTKEIAFYPKRFDQNFLDMLDLFHELHPDVLVSFMVHFTHPDEFLVPDGQGGWEKGATGYRRNPLVRKAIRDLRSRPFVTLENQTPIIDGVNDSARALRVMQQELKKLGVNNHYFFQCREIEGHRAFALPVETAWAIHNESQANLSGIERSRFALSTEAGKMEMVSVIEGHRSARAIGGPLGEALAEGLAVFKLHRSPHSDRQGDLVIARRNPDALWITGYEDRILYDGRKDTPDGKFAPLLSLIEPSRIAAE</sequence>
<keyword evidence="12" id="KW-1185">Reference proteome</keyword>
<keyword evidence="4" id="KW-0004">4Fe-4S</keyword>
<dbReference type="Proteomes" id="UP001595379">
    <property type="component" value="Unassembled WGS sequence"/>
</dbReference>
<evidence type="ECO:0000256" key="9">
    <source>
        <dbReference type="ARBA" id="ARBA00023014"/>
    </source>
</evidence>
<dbReference type="SUPFAM" id="SSF102114">
    <property type="entry name" value="Radical SAM enzymes"/>
    <property type="match status" value="1"/>
</dbReference>
<comment type="caution">
    <text evidence="11">The sequence shown here is derived from an EMBL/GenBank/DDBJ whole genome shotgun (WGS) entry which is preliminary data.</text>
</comment>
<dbReference type="InterPro" id="IPR058240">
    <property type="entry name" value="rSAM_sf"/>
</dbReference>
<evidence type="ECO:0000256" key="6">
    <source>
        <dbReference type="ARBA" id="ARBA00022723"/>
    </source>
</evidence>
<protein>
    <submittedName>
        <fullName evidence="11">KamA family radical SAM protein</fullName>
    </submittedName>
</protein>
<proteinExistence type="inferred from homology"/>
<dbReference type="Gene3D" id="3.20.20.70">
    <property type="entry name" value="Aldolase class I"/>
    <property type="match status" value="1"/>
</dbReference>
<keyword evidence="6" id="KW-0479">Metal-binding</keyword>
<name>A0ABV6ZZQ4_9PROT</name>
<dbReference type="EMBL" id="JBHRSV010000026">
    <property type="protein sequence ID" value="MFC2926884.1"/>
    <property type="molecule type" value="Genomic_DNA"/>
</dbReference>
<comment type="cofactor">
    <cofactor evidence="2">
        <name>[4Fe-4S] cluster</name>
        <dbReference type="ChEBI" id="CHEBI:49883"/>
    </cofactor>
</comment>
<evidence type="ECO:0000256" key="3">
    <source>
        <dbReference type="ARBA" id="ARBA00008703"/>
    </source>
</evidence>
<dbReference type="SFLD" id="SFLDG01070">
    <property type="entry name" value="PLP-dependent"/>
    <property type="match status" value="1"/>
</dbReference>
<keyword evidence="9" id="KW-0411">Iron-sulfur</keyword>
<gene>
    <name evidence="11" type="ORF">ACFOOR_12270</name>
</gene>
<keyword evidence="5" id="KW-0949">S-adenosyl-L-methionine</keyword>
<dbReference type="PANTHER" id="PTHR30538">
    <property type="entry name" value="LYSINE 2,3-AMINOMUTASE-RELATED"/>
    <property type="match status" value="1"/>
</dbReference>
<dbReference type="SFLD" id="SFLDS00029">
    <property type="entry name" value="Radical_SAM"/>
    <property type="match status" value="1"/>
</dbReference>
<evidence type="ECO:0000256" key="4">
    <source>
        <dbReference type="ARBA" id="ARBA00022485"/>
    </source>
</evidence>
<keyword evidence="8" id="KW-0408">Iron</keyword>
<accession>A0ABV6ZZQ4</accession>
<dbReference type="PROSITE" id="PS51918">
    <property type="entry name" value="RADICAL_SAM"/>
    <property type="match status" value="1"/>
</dbReference>
<dbReference type="PANTHER" id="PTHR30538:SF0">
    <property type="entry name" value="L-LYSINE 2,3-AMINOMUTASE AQ_1632-RELATED"/>
    <property type="match status" value="1"/>
</dbReference>
<keyword evidence="7" id="KW-0663">Pyridoxal phosphate</keyword>
<dbReference type="InterPro" id="IPR013785">
    <property type="entry name" value="Aldolase_TIM"/>
</dbReference>
<dbReference type="InterPro" id="IPR003739">
    <property type="entry name" value="Lys_aminomutase/Glu_NH3_mut"/>
</dbReference>
<evidence type="ECO:0000313" key="12">
    <source>
        <dbReference type="Proteomes" id="UP001595379"/>
    </source>
</evidence>
<evidence type="ECO:0000256" key="8">
    <source>
        <dbReference type="ARBA" id="ARBA00023004"/>
    </source>
</evidence>
<evidence type="ECO:0000313" key="11">
    <source>
        <dbReference type="EMBL" id="MFC2926884.1"/>
    </source>
</evidence>